<evidence type="ECO:0000313" key="1">
    <source>
        <dbReference type="EMBL" id="KAA3473710.1"/>
    </source>
</evidence>
<evidence type="ECO:0000313" key="2">
    <source>
        <dbReference type="Proteomes" id="UP000325315"/>
    </source>
</evidence>
<organism evidence="1 2">
    <name type="scientific">Gossypium australe</name>
    <dbReference type="NCBI Taxonomy" id="47621"/>
    <lineage>
        <taxon>Eukaryota</taxon>
        <taxon>Viridiplantae</taxon>
        <taxon>Streptophyta</taxon>
        <taxon>Embryophyta</taxon>
        <taxon>Tracheophyta</taxon>
        <taxon>Spermatophyta</taxon>
        <taxon>Magnoliopsida</taxon>
        <taxon>eudicotyledons</taxon>
        <taxon>Gunneridae</taxon>
        <taxon>Pentapetalae</taxon>
        <taxon>rosids</taxon>
        <taxon>malvids</taxon>
        <taxon>Malvales</taxon>
        <taxon>Malvaceae</taxon>
        <taxon>Malvoideae</taxon>
        <taxon>Gossypium</taxon>
    </lineage>
</organism>
<accession>A0A5B6VWT5</accession>
<sequence>MLRKCPNHGLQSWLQIQIFYNSVDRHIRSSVDRASNGSLMFHTYERACKIIDDMTKNSYIVTSKIQARYYDRILKATLATEMIEKNIPKNRCFVRFNKKSTFMCNLIKYQFM</sequence>
<dbReference type="OrthoDB" id="1305902at2759"/>
<proteinExistence type="predicted"/>
<reference evidence="1" key="1">
    <citation type="submission" date="2019-08" db="EMBL/GenBank/DDBJ databases">
        <authorList>
            <person name="Liu F."/>
        </authorList>
    </citation>
    <scope>NUCLEOTIDE SEQUENCE [LARGE SCALE GENOMIC DNA]</scope>
    <source>
        <strain evidence="1">PA1801</strain>
        <tissue evidence="1">Leaf</tissue>
    </source>
</reference>
<name>A0A5B6VWT5_9ROSI</name>
<dbReference type="AlphaFoldDB" id="A0A5B6VWT5"/>
<protein>
    <submittedName>
        <fullName evidence="1">Retrotransposon gag protein</fullName>
    </submittedName>
</protein>
<dbReference type="EMBL" id="SMMG02000005">
    <property type="protein sequence ID" value="KAA3473710.1"/>
    <property type="molecule type" value="Genomic_DNA"/>
</dbReference>
<comment type="caution">
    <text evidence="1">The sequence shown here is derived from an EMBL/GenBank/DDBJ whole genome shotgun (WGS) entry which is preliminary data.</text>
</comment>
<gene>
    <name evidence="1" type="ORF">EPI10_024069</name>
</gene>
<dbReference type="Proteomes" id="UP000325315">
    <property type="component" value="Unassembled WGS sequence"/>
</dbReference>
<keyword evidence="2" id="KW-1185">Reference proteome</keyword>